<proteinExistence type="predicted"/>
<keyword evidence="3" id="KW-1185">Reference proteome</keyword>
<gene>
    <name evidence="2" type="ORF">JOD45_002510</name>
</gene>
<sequence>MHIREIITKRWGEIEILTSPIFGTIEEVIVKGNSVKEFDPLFIIRNEQGALEKITAGLNGIIELLNVKKGDKVVPGTVLAHFKNVYFGK</sequence>
<dbReference type="RefSeq" id="WP_205004169.1">
    <property type="nucleotide sequence ID" value="NZ_JAFBER010000018.1"/>
</dbReference>
<dbReference type="Pfam" id="PF00364">
    <property type="entry name" value="Biotin_lipoyl"/>
    <property type="match status" value="1"/>
</dbReference>
<evidence type="ECO:0000259" key="1">
    <source>
        <dbReference type="Pfam" id="PF00364"/>
    </source>
</evidence>
<evidence type="ECO:0000313" key="3">
    <source>
        <dbReference type="Proteomes" id="UP000808914"/>
    </source>
</evidence>
<name>A0ABS2Q466_9BACL</name>
<comment type="caution">
    <text evidence="2">The sequence shown here is derived from an EMBL/GenBank/DDBJ whole genome shotgun (WGS) entry which is preliminary data.</text>
</comment>
<dbReference type="InterPro" id="IPR011053">
    <property type="entry name" value="Single_hybrid_motif"/>
</dbReference>
<dbReference type="InterPro" id="IPR000089">
    <property type="entry name" value="Biotin_lipoyl"/>
</dbReference>
<feature type="domain" description="Lipoyl-binding" evidence="1">
    <location>
        <begin position="18"/>
        <end position="81"/>
    </location>
</feature>
<organism evidence="2 3">
    <name type="scientific">Scopulibacillus daqui</name>
    <dbReference type="NCBI Taxonomy" id="1469162"/>
    <lineage>
        <taxon>Bacteria</taxon>
        <taxon>Bacillati</taxon>
        <taxon>Bacillota</taxon>
        <taxon>Bacilli</taxon>
        <taxon>Bacillales</taxon>
        <taxon>Sporolactobacillaceae</taxon>
        <taxon>Scopulibacillus</taxon>
    </lineage>
</organism>
<dbReference type="EMBL" id="JAFBER010000018">
    <property type="protein sequence ID" value="MBM7646282.1"/>
    <property type="molecule type" value="Genomic_DNA"/>
</dbReference>
<dbReference type="SUPFAM" id="SSF51230">
    <property type="entry name" value="Single hybrid motif"/>
    <property type="match status" value="1"/>
</dbReference>
<evidence type="ECO:0000313" key="2">
    <source>
        <dbReference type="EMBL" id="MBM7646282.1"/>
    </source>
</evidence>
<reference evidence="2 3" key="1">
    <citation type="submission" date="2021-01" db="EMBL/GenBank/DDBJ databases">
        <title>Genomic Encyclopedia of Type Strains, Phase IV (KMG-IV): sequencing the most valuable type-strain genomes for metagenomic binning, comparative biology and taxonomic classification.</title>
        <authorList>
            <person name="Goeker M."/>
        </authorList>
    </citation>
    <scope>NUCLEOTIDE SEQUENCE [LARGE SCALE GENOMIC DNA]</scope>
    <source>
        <strain evidence="2 3">DSM 28236</strain>
    </source>
</reference>
<accession>A0ABS2Q466</accession>
<dbReference type="Proteomes" id="UP000808914">
    <property type="component" value="Unassembled WGS sequence"/>
</dbReference>
<dbReference type="Gene3D" id="2.40.50.100">
    <property type="match status" value="1"/>
</dbReference>
<protein>
    <submittedName>
        <fullName evidence="2">Biotin carboxyl carrier protein</fullName>
    </submittedName>
</protein>